<organism evidence="8 9">
    <name type="scientific">Botryotinia fuckeliana (strain B05.10)</name>
    <name type="common">Noble rot fungus</name>
    <name type="synonym">Botrytis cinerea</name>
    <dbReference type="NCBI Taxonomy" id="332648"/>
    <lineage>
        <taxon>Eukaryota</taxon>
        <taxon>Fungi</taxon>
        <taxon>Dikarya</taxon>
        <taxon>Ascomycota</taxon>
        <taxon>Pezizomycotina</taxon>
        <taxon>Leotiomycetes</taxon>
        <taxon>Helotiales</taxon>
        <taxon>Sclerotiniaceae</taxon>
        <taxon>Botrytis</taxon>
    </lineage>
</organism>
<feature type="binding site" evidence="6">
    <location>
        <position position="180"/>
    </location>
    <ligand>
        <name>Zn(2+)</name>
        <dbReference type="ChEBI" id="CHEBI:29105"/>
    </ligand>
</feature>
<evidence type="ECO:0000256" key="7">
    <source>
        <dbReference type="SAM" id="Phobius"/>
    </source>
</evidence>
<reference evidence="8 9" key="1">
    <citation type="journal article" date="2011" name="PLoS Genet.">
        <title>Genomic analysis of the necrotrophic fungal pathogens Sclerotinia sclerotiorum and Botrytis cinerea.</title>
        <authorList>
            <person name="Amselem J."/>
            <person name="Cuomo C.A."/>
            <person name="van Kan J.A."/>
            <person name="Viaud M."/>
            <person name="Benito E.P."/>
            <person name="Couloux A."/>
            <person name="Coutinho P.M."/>
            <person name="de Vries R.P."/>
            <person name="Dyer P.S."/>
            <person name="Fillinger S."/>
            <person name="Fournier E."/>
            <person name="Gout L."/>
            <person name="Hahn M."/>
            <person name="Kohn L."/>
            <person name="Lapalu N."/>
            <person name="Plummer K.M."/>
            <person name="Pradier J.M."/>
            <person name="Quevillon E."/>
            <person name="Sharon A."/>
            <person name="Simon A."/>
            <person name="ten Have A."/>
            <person name="Tudzynski B."/>
            <person name="Tudzynski P."/>
            <person name="Wincker P."/>
            <person name="Andrew M."/>
            <person name="Anthouard V."/>
            <person name="Beever R.E."/>
            <person name="Beffa R."/>
            <person name="Benoit I."/>
            <person name="Bouzid O."/>
            <person name="Brault B."/>
            <person name="Chen Z."/>
            <person name="Choquer M."/>
            <person name="Collemare J."/>
            <person name="Cotton P."/>
            <person name="Danchin E.G."/>
            <person name="Da Silva C."/>
            <person name="Gautier A."/>
            <person name="Giraud C."/>
            <person name="Giraud T."/>
            <person name="Gonzalez C."/>
            <person name="Grossetete S."/>
            <person name="Guldener U."/>
            <person name="Henrissat B."/>
            <person name="Howlett B.J."/>
            <person name="Kodira C."/>
            <person name="Kretschmer M."/>
            <person name="Lappartient A."/>
            <person name="Leroch M."/>
            <person name="Levis C."/>
            <person name="Mauceli E."/>
            <person name="Neuveglise C."/>
            <person name="Oeser B."/>
            <person name="Pearson M."/>
            <person name="Poulain J."/>
            <person name="Poussereau N."/>
            <person name="Quesneville H."/>
            <person name="Rascle C."/>
            <person name="Schumacher J."/>
            <person name="Segurens B."/>
            <person name="Sexton A."/>
            <person name="Silva E."/>
            <person name="Sirven C."/>
            <person name="Soanes D.M."/>
            <person name="Talbot N.J."/>
            <person name="Templeton M."/>
            <person name="Yandava C."/>
            <person name="Yarden O."/>
            <person name="Zeng Q."/>
            <person name="Rollins J.A."/>
            <person name="Lebrun M.H."/>
            <person name="Dickman M."/>
        </authorList>
    </citation>
    <scope>NUCLEOTIDE SEQUENCE [LARGE SCALE GENOMIC DNA]</scope>
    <source>
        <strain evidence="8 9">B05.10</strain>
    </source>
</reference>
<feature type="transmembrane region" description="Helical" evidence="7">
    <location>
        <begin position="159"/>
        <end position="183"/>
    </location>
</feature>
<evidence type="ECO:0000256" key="2">
    <source>
        <dbReference type="ARBA" id="ARBA00007018"/>
    </source>
</evidence>
<keyword evidence="9" id="KW-1185">Reference proteome</keyword>
<evidence type="ECO:0000256" key="3">
    <source>
        <dbReference type="ARBA" id="ARBA00022692"/>
    </source>
</evidence>
<dbReference type="OrthoDB" id="529367at2759"/>
<dbReference type="GO" id="GO:0038023">
    <property type="term" value="F:signaling receptor activity"/>
    <property type="evidence" value="ECO:0007669"/>
    <property type="project" value="TreeGrafter"/>
</dbReference>
<dbReference type="PANTHER" id="PTHR20855">
    <property type="entry name" value="ADIPOR/PROGESTIN RECEPTOR-RELATED"/>
    <property type="match status" value="1"/>
</dbReference>
<evidence type="ECO:0000313" key="9">
    <source>
        <dbReference type="Proteomes" id="UP000001798"/>
    </source>
</evidence>
<dbReference type="RefSeq" id="XP_001551135.2">
    <property type="nucleotide sequence ID" value="XM_001551085.2"/>
</dbReference>
<comment type="similarity">
    <text evidence="2">Belongs to the ADIPOR family.</text>
</comment>
<dbReference type="EMBL" id="CP009820">
    <property type="protein sequence ID" value="ATZ58272.1"/>
    <property type="molecule type" value="Genomic_DNA"/>
</dbReference>
<keyword evidence="6" id="KW-0479">Metal-binding</keyword>
<reference evidence="8 9" key="3">
    <citation type="journal article" date="2017" name="Mol. Plant Pathol.">
        <title>A gapless genome sequence of the fungus Botrytis cinerea.</title>
        <authorList>
            <person name="Van Kan J.A."/>
            <person name="Stassen J.H."/>
            <person name="Mosbach A."/>
            <person name="Van Der Lee T.A."/>
            <person name="Faino L."/>
            <person name="Farmer A.D."/>
            <person name="Papasotiriou D.G."/>
            <person name="Zhou S."/>
            <person name="Seidl M.F."/>
            <person name="Cottam E."/>
            <person name="Edel D."/>
            <person name="Hahn M."/>
            <person name="Schwartz D.C."/>
            <person name="Dietrich R.A."/>
            <person name="Widdison S."/>
            <person name="Scalliet G."/>
        </authorList>
    </citation>
    <scope>NUCLEOTIDE SEQUENCE [LARGE SCALE GENOMIC DNA]</scope>
    <source>
        <strain evidence="8 9">B05.10</strain>
    </source>
</reference>
<dbReference type="AlphaFoldDB" id="A0A384K677"/>
<evidence type="ECO:0000256" key="4">
    <source>
        <dbReference type="ARBA" id="ARBA00022989"/>
    </source>
</evidence>
<accession>A0A384K677</accession>
<dbReference type="GO" id="GO:0016020">
    <property type="term" value="C:membrane"/>
    <property type="evidence" value="ECO:0007669"/>
    <property type="project" value="UniProtKB-SubCell"/>
</dbReference>
<evidence type="ECO:0000256" key="6">
    <source>
        <dbReference type="PIRSR" id="PIRSR604254-1"/>
    </source>
</evidence>
<feature type="transmembrane region" description="Helical" evidence="7">
    <location>
        <begin position="198"/>
        <end position="218"/>
    </location>
</feature>
<name>A0A384K677_BOTFB</name>
<feature type="transmembrane region" description="Helical" evidence="7">
    <location>
        <begin position="126"/>
        <end position="147"/>
    </location>
</feature>
<dbReference type="InterPro" id="IPR004254">
    <property type="entry name" value="AdipoR/HlyIII-related"/>
</dbReference>
<keyword evidence="6" id="KW-0862">Zinc</keyword>
<dbReference type="Proteomes" id="UP000001798">
    <property type="component" value="Chromosome 16"/>
</dbReference>
<comment type="subcellular location">
    <subcellularLocation>
        <location evidence="1">Membrane</location>
        <topology evidence="1">Multi-pass membrane protein</topology>
    </subcellularLocation>
</comment>
<evidence type="ECO:0000256" key="5">
    <source>
        <dbReference type="ARBA" id="ARBA00023136"/>
    </source>
</evidence>
<dbReference type="VEuPathDB" id="FungiDB:Bcin16g01010"/>
<keyword evidence="5 7" id="KW-0472">Membrane</keyword>
<keyword evidence="3 7" id="KW-0812">Transmembrane</keyword>
<dbReference type="GO" id="GO:0046872">
    <property type="term" value="F:metal ion binding"/>
    <property type="evidence" value="ECO:0007669"/>
    <property type="project" value="UniProtKB-KW"/>
</dbReference>
<dbReference type="Pfam" id="PF03006">
    <property type="entry name" value="HlyIII"/>
    <property type="match status" value="1"/>
</dbReference>
<reference evidence="8 9" key="2">
    <citation type="journal article" date="2012" name="Eukaryot. Cell">
        <title>Genome update of Botrytis cinerea strains B05.10 and T4.</title>
        <authorList>
            <person name="Staats M."/>
            <person name="van Kan J.A."/>
        </authorList>
    </citation>
    <scope>NUCLEOTIDE SEQUENCE [LARGE SCALE GENOMIC DNA]</scope>
    <source>
        <strain evidence="8 9">B05.10</strain>
    </source>
</reference>
<sequence>MVYTESRFSHLSYSTVGHGRTDSPTIIDNAFTPVSGIGIAIPYPVLQRTFLFDATPPPSPVYQKFKYPSSVPPSTPQGKKDLINFDKLPEWSQDNPHIHSGYRQISHSTSTCLYSCFQIHNETFNIWSHFIPCILFIILEGIIMYYLNTRYPNATIKDYIVFSFFILCATICLGISSIFHSLISHSQKGHDLWLKLDYVGIVFLIIGCFISAVYMSFFCQQTLQYAYCGMVSYLSLFHFCILMKCIDFNNVEHGISFSPPTNFSRSSMAFFPCSSFLCNSCFGSYSFRSYNSTVWMEQGHGTIGYAVLFRRSITAFGRGRLFC</sequence>
<keyword evidence="4 7" id="KW-1133">Transmembrane helix</keyword>
<evidence type="ECO:0000256" key="1">
    <source>
        <dbReference type="ARBA" id="ARBA00004141"/>
    </source>
</evidence>
<gene>
    <name evidence="8" type="ORF">BCIN_16g01010</name>
</gene>
<dbReference type="GO" id="GO:0006882">
    <property type="term" value="P:intracellular zinc ion homeostasis"/>
    <property type="evidence" value="ECO:0007669"/>
    <property type="project" value="TreeGrafter"/>
</dbReference>
<dbReference type="PANTHER" id="PTHR20855:SF52">
    <property type="entry name" value="ADIPONECTIN RECEPTOR PROTEIN"/>
    <property type="match status" value="1"/>
</dbReference>
<dbReference type="GeneID" id="5431616"/>
<evidence type="ECO:0000313" key="8">
    <source>
        <dbReference type="EMBL" id="ATZ58272.1"/>
    </source>
</evidence>
<proteinExistence type="inferred from homology"/>
<protein>
    <submittedName>
        <fullName evidence="8">Uncharacterized protein</fullName>
    </submittedName>
</protein>